<dbReference type="InterPro" id="IPR015655">
    <property type="entry name" value="PP2C"/>
</dbReference>
<dbReference type="CDD" id="cd00143">
    <property type="entry name" value="PP2Cc"/>
    <property type="match status" value="1"/>
</dbReference>
<proteinExistence type="predicted"/>
<comment type="caution">
    <text evidence="2">The sequence shown here is derived from an EMBL/GenBank/DDBJ whole genome shotgun (WGS) entry which is preliminary data.</text>
</comment>
<dbReference type="Gene3D" id="3.60.40.10">
    <property type="entry name" value="PPM-type phosphatase domain"/>
    <property type="match status" value="1"/>
</dbReference>
<evidence type="ECO:0000313" key="2">
    <source>
        <dbReference type="EMBL" id="RVT98812.1"/>
    </source>
</evidence>
<dbReference type="RefSeq" id="WP_127785283.1">
    <property type="nucleotide sequence ID" value="NZ_SACL01000001.1"/>
</dbReference>
<dbReference type="SMART" id="SM00331">
    <property type="entry name" value="PP2C_SIG"/>
    <property type="match status" value="1"/>
</dbReference>
<dbReference type="AlphaFoldDB" id="A0A437MMG4"/>
<dbReference type="InterPro" id="IPR036457">
    <property type="entry name" value="PPM-type-like_dom_sf"/>
</dbReference>
<dbReference type="Proteomes" id="UP000282957">
    <property type="component" value="Unassembled WGS sequence"/>
</dbReference>
<evidence type="ECO:0000313" key="3">
    <source>
        <dbReference type="Proteomes" id="UP000282957"/>
    </source>
</evidence>
<keyword evidence="3" id="KW-1185">Reference proteome</keyword>
<evidence type="ECO:0000259" key="1">
    <source>
        <dbReference type="PROSITE" id="PS51746"/>
    </source>
</evidence>
<dbReference type="PANTHER" id="PTHR13832:SF827">
    <property type="entry name" value="PROTEIN PHOSPHATASE 1L"/>
    <property type="match status" value="1"/>
</dbReference>
<sequence>MPEPPISSAATDKGMVRKRNEDQVICRPDIGLWAVADGAGGHGSGDVASAAIAEALGAIPPGLTAAEMLAQLRLRLSAVHQELTEQAAAREQGGTIASTVVVLLIRGEHYAALWAGDSRAYLLRGGMLLRVTRDHSLVQEMVDAGTITAEEAEHHPRGNIITRAVGGGDELELDKVVGRVEPGDRFLLCSDGLFKDLPEAEIAALLSAGRDAAALIAAANAAGARDNVSAVVLAV</sequence>
<dbReference type="PANTHER" id="PTHR13832">
    <property type="entry name" value="PROTEIN PHOSPHATASE 2C"/>
    <property type="match status" value="1"/>
</dbReference>
<feature type="domain" description="PPM-type phosphatase" evidence="1">
    <location>
        <begin position="6"/>
        <end position="235"/>
    </location>
</feature>
<dbReference type="OrthoDB" id="9801841at2"/>
<dbReference type="PROSITE" id="PS51746">
    <property type="entry name" value="PPM_2"/>
    <property type="match status" value="1"/>
</dbReference>
<dbReference type="SUPFAM" id="SSF81606">
    <property type="entry name" value="PP2C-like"/>
    <property type="match status" value="1"/>
</dbReference>
<name>A0A437MMG4_9PROT</name>
<dbReference type="InterPro" id="IPR001932">
    <property type="entry name" value="PPM-type_phosphatase-like_dom"/>
</dbReference>
<accession>A0A437MMG4</accession>
<dbReference type="EMBL" id="SACL01000001">
    <property type="protein sequence ID" value="RVT98812.1"/>
    <property type="molecule type" value="Genomic_DNA"/>
</dbReference>
<reference evidence="2 3" key="1">
    <citation type="submission" date="2019-01" db="EMBL/GenBank/DDBJ databases">
        <authorList>
            <person name="Chen W.-M."/>
        </authorList>
    </citation>
    <scope>NUCLEOTIDE SEQUENCE [LARGE SCALE GENOMIC DNA]</scope>
    <source>
        <strain evidence="2 3">CCP-6</strain>
    </source>
</reference>
<dbReference type="SMART" id="SM00332">
    <property type="entry name" value="PP2Cc"/>
    <property type="match status" value="1"/>
</dbReference>
<dbReference type="GO" id="GO:0004722">
    <property type="term" value="F:protein serine/threonine phosphatase activity"/>
    <property type="evidence" value="ECO:0007669"/>
    <property type="project" value="InterPro"/>
</dbReference>
<gene>
    <name evidence="2" type="ORF">EOD42_01495</name>
</gene>
<organism evidence="2 3">
    <name type="scientific">Rhodovarius crocodyli</name>
    <dbReference type="NCBI Taxonomy" id="1979269"/>
    <lineage>
        <taxon>Bacteria</taxon>
        <taxon>Pseudomonadati</taxon>
        <taxon>Pseudomonadota</taxon>
        <taxon>Alphaproteobacteria</taxon>
        <taxon>Acetobacterales</taxon>
        <taxon>Roseomonadaceae</taxon>
        <taxon>Rhodovarius</taxon>
    </lineage>
</organism>
<dbReference type="Pfam" id="PF13672">
    <property type="entry name" value="PP2C_2"/>
    <property type="match status" value="1"/>
</dbReference>
<protein>
    <submittedName>
        <fullName evidence="2">Serine/threonine-protein phosphatase</fullName>
    </submittedName>
</protein>